<feature type="transmembrane region" description="Helical" evidence="1">
    <location>
        <begin position="59"/>
        <end position="82"/>
    </location>
</feature>
<reference evidence="2 3" key="1">
    <citation type="submission" date="2024-01" db="EMBL/GenBank/DDBJ databases">
        <title>A draft genome for a cacao thread blight-causing isolate of Paramarasmius palmivorus.</title>
        <authorList>
            <person name="Baruah I.K."/>
            <person name="Bukari Y."/>
            <person name="Amoako-Attah I."/>
            <person name="Meinhardt L.W."/>
            <person name="Bailey B.A."/>
            <person name="Cohen S.P."/>
        </authorList>
    </citation>
    <scope>NUCLEOTIDE SEQUENCE [LARGE SCALE GENOMIC DNA]</scope>
    <source>
        <strain evidence="2 3">GH-12</strain>
    </source>
</reference>
<feature type="transmembrane region" description="Helical" evidence="1">
    <location>
        <begin position="94"/>
        <end position="118"/>
    </location>
</feature>
<evidence type="ECO:0000256" key="1">
    <source>
        <dbReference type="SAM" id="Phobius"/>
    </source>
</evidence>
<feature type="transmembrane region" description="Helical" evidence="1">
    <location>
        <begin position="140"/>
        <end position="159"/>
    </location>
</feature>
<dbReference type="Proteomes" id="UP001383192">
    <property type="component" value="Unassembled WGS sequence"/>
</dbReference>
<feature type="transmembrane region" description="Helical" evidence="1">
    <location>
        <begin position="186"/>
        <end position="210"/>
    </location>
</feature>
<protein>
    <submittedName>
        <fullName evidence="2">Uncharacterized protein</fullName>
    </submittedName>
</protein>
<accession>A0AAW0BU83</accession>
<name>A0AAW0BU83_9AGAR</name>
<dbReference type="EMBL" id="JAYKXP010000075">
    <property type="protein sequence ID" value="KAK7030478.1"/>
    <property type="molecule type" value="Genomic_DNA"/>
</dbReference>
<gene>
    <name evidence="2" type="ORF">VNI00_014065</name>
</gene>
<keyword evidence="1" id="KW-0812">Transmembrane</keyword>
<dbReference type="AlphaFoldDB" id="A0AAW0BU83"/>
<keyword evidence="1" id="KW-0472">Membrane</keyword>
<organism evidence="2 3">
    <name type="scientific">Paramarasmius palmivorus</name>
    <dbReference type="NCBI Taxonomy" id="297713"/>
    <lineage>
        <taxon>Eukaryota</taxon>
        <taxon>Fungi</taxon>
        <taxon>Dikarya</taxon>
        <taxon>Basidiomycota</taxon>
        <taxon>Agaricomycotina</taxon>
        <taxon>Agaricomycetes</taxon>
        <taxon>Agaricomycetidae</taxon>
        <taxon>Agaricales</taxon>
        <taxon>Marasmiineae</taxon>
        <taxon>Marasmiaceae</taxon>
        <taxon>Paramarasmius</taxon>
    </lineage>
</organism>
<comment type="caution">
    <text evidence="2">The sequence shown here is derived from an EMBL/GenBank/DDBJ whole genome shotgun (WGS) entry which is preliminary data.</text>
</comment>
<keyword evidence="3" id="KW-1185">Reference proteome</keyword>
<evidence type="ECO:0000313" key="3">
    <source>
        <dbReference type="Proteomes" id="UP001383192"/>
    </source>
</evidence>
<feature type="transmembrane region" description="Helical" evidence="1">
    <location>
        <begin position="12"/>
        <end position="31"/>
    </location>
</feature>
<keyword evidence="1" id="KW-1133">Transmembrane helix</keyword>
<evidence type="ECO:0000313" key="2">
    <source>
        <dbReference type="EMBL" id="KAK7030478.1"/>
    </source>
</evidence>
<proteinExistence type="predicted"/>
<feature type="transmembrane region" description="Helical" evidence="1">
    <location>
        <begin position="222"/>
        <end position="240"/>
    </location>
</feature>
<sequence length="301" mass="33857">MTKKGLKTTIRKLLFSAILLMFIISTIYWGFKISNLLEDLQRLKTITGDSEFPETNHSVVQIFAALALINYVLTDGVVLWRVWVLCSMDYRRLLYVPIFFLFCCSFTVVSTVAIRITIETVPPDSSARPRLNRAIDVCQVSNLGFSLLINLSTTIILGLKTWRYRRWLMEDLRAIQISKRTRGERVLVLLIESGLLYCISGTIALISTIIRLPHGTVGDFYTPVNIQIAGIYPIVVLLLVSRGQSLDQTVFNHTGGPPGHARESDLGSIRFNAPSSTISRRELSLRLACVDEERGETKAYA</sequence>